<feature type="domain" description="IclR-ED" evidence="5">
    <location>
        <begin position="77"/>
        <end position="255"/>
    </location>
</feature>
<dbReference type="PROSITE" id="PS51077">
    <property type="entry name" value="HTH_ICLR"/>
    <property type="match status" value="1"/>
</dbReference>
<protein>
    <submittedName>
        <fullName evidence="6">IclR family transcriptional regulator</fullName>
    </submittedName>
</protein>
<name>A0A3M3ZGM3_9PSED</name>
<dbReference type="SUPFAM" id="SSF46785">
    <property type="entry name" value="Winged helix' DNA-binding domain"/>
    <property type="match status" value="1"/>
</dbReference>
<dbReference type="Gene3D" id="1.10.10.10">
    <property type="entry name" value="Winged helix-like DNA-binding domain superfamily/Winged helix DNA-binding domain"/>
    <property type="match status" value="1"/>
</dbReference>
<dbReference type="SMART" id="SM00346">
    <property type="entry name" value="HTH_ICLR"/>
    <property type="match status" value="1"/>
</dbReference>
<dbReference type="GO" id="GO:0045892">
    <property type="term" value="P:negative regulation of DNA-templated transcription"/>
    <property type="evidence" value="ECO:0007669"/>
    <property type="project" value="TreeGrafter"/>
</dbReference>
<dbReference type="GO" id="GO:0003700">
    <property type="term" value="F:DNA-binding transcription factor activity"/>
    <property type="evidence" value="ECO:0007669"/>
    <property type="project" value="TreeGrafter"/>
</dbReference>
<keyword evidence="1" id="KW-0805">Transcription regulation</keyword>
<evidence type="ECO:0000256" key="2">
    <source>
        <dbReference type="ARBA" id="ARBA00023125"/>
    </source>
</evidence>
<gene>
    <name evidence="6" type="ORF">ALQ33_02264</name>
</gene>
<evidence type="ECO:0000256" key="1">
    <source>
        <dbReference type="ARBA" id="ARBA00023015"/>
    </source>
</evidence>
<keyword evidence="2" id="KW-0238">DNA-binding</keyword>
<keyword evidence="3" id="KW-0804">Transcription</keyword>
<evidence type="ECO:0000256" key="3">
    <source>
        <dbReference type="ARBA" id="ARBA00023163"/>
    </source>
</evidence>
<evidence type="ECO:0000313" key="7">
    <source>
        <dbReference type="Proteomes" id="UP000279372"/>
    </source>
</evidence>
<dbReference type="AlphaFoldDB" id="A0A3M3ZGM3"/>
<evidence type="ECO:0000259" key="4">
    <source>
        <dbReference type="PROSITE" id="PS51077"/>
    </source>
</evidence>
<dbReference type="Pfam" id="PF01614">
    <property type="entry name" value="IclR_C"/>
    <property type="match status" value="1"/>
</dbReference>
<dbReference type="PROSITE" id="PS51078">
    <property type="entry name" value="ICLR_ED"/>
    <property type="match status" value="1"/>
</dbReference>
<dbReference type="InterPro" id="IPR014757">
    <property type="entry name" value="Tscrpt_reg_IclR_C"/>
</dbReference>
<dbReference type="SUPFAM" id="SSF55781">
    <property type="entry name" value="GAF domain-like"/>
    <property type="match status" value="1"/>
</dbReference>
<dbReference type="InterPro" id="IPR029016">
    <property type="entry name" value="GAF-like_dom_sf"/>
</dbReference>
<dbReference type="Pfam" id="PF09339">
    <property type="entry name" value="HTH_IclR"/>
    <property type="match status" value="1"/>
</dbReference>
<dbReference type="PANTHER" id="PTHR30136:SF35">
    <property type="entry name" value="HTH-TYPE TRANSCRIPTIONAL REGULATOR RV1719"/>
    <property type="match status" value="1"/>
</dbReference>
<dbReference type="InterPro" id="IPR036390">
    <property type="entry name" value="WH_DNA-bd_sf"/>
</dbReference>
<dbReference type="PANTHER" id="PTHR30136">
    <property type="entry name" value="HELIX-TURN-HELIX TRANSCRIPTIONAL REGULATOR, ICLR FAMILY"/>
    <property type="match status" value="1"/>
</dbReference>
<dbReference type="Gene3D" id="3.30.450.40">
    <property type="match status" value="1"/>
</dbReference>
<organism evidence="6 7">
    <name type="scientific">Pseudomonas syringae pv. philadelphi</name>
    <dbReference type="NCBI Taxonomy" id="251706"/>
    <lineage>
        <taxon>Bacteria</taxon>
        <taxon>Pseudomonadati</taxon>
        <taxon>Pseudomonadota</taxon>
        <taxon>Gammaproteobacteria</taxon>
        <taxon>Pseudomonadales</taxon>
        <taxon>Pseudomonadaceae</taxon>
        <taxon>Pseudomonas</taxon>
    </lineage>
</organism>
<comment type="caution">
    <text evidence="6">The sequence shown here is derived from an EMBL/GenBank/DDBJ whole genome shotgun (WGS) entry which is preliminary data.</text>
</comment>
<evidence type="ECO:0000313" key="6">
    <source>
        <dbReference type="EMBL" id="RMO93816.1"/>
    </source>
</evidence>
<dbReference type="EMBL" id="RBQB01000081">
    <property type="protein sequence ID" value="RMO93816.1"/>
    <property type="molecule type" value="Genomic_DNA"/>
</dbReference>
<dbReference type="Proteomes" id="UP000279372">
    <property type="component" value="Unassembled WGS sequence"/>
</dbReference>
<evidence type="ECO:0000259" key="5">
    <source>
        <dbReference type="PROSITE" id="PS51078"/>
    </source>
</evidence>
<dbReference type="InterPro" id="IPR005471">
    <property type="entry name" value="Tscrpt_reg_IclR_N"/>
</dbReference>
<proteinExistence type="predicted"/>
<dbReference type="GO" id="GO:0003677">
    <property type="term" value="F:DNA binding"/>
    <property type="evidence" value="ECO:0007669"/>
    <property type="project" value="UniProtKB-KW"/>
</dbReference>
<accession>A0A3M3ZGM3</accession>
<dbReference type="InterPro" id="IPR050707">
    <property type="entry name" value="HTH_MetabolicPath_Reg"/>
</dbReference>
<reference evidence="6 7" key="1">
    <citation type="submission" date="2018-08" db="EMBL/GenBank/DDBJ databases">
        <title>Recombination of ecologically and evolutionarily significant loci maintains genetic cohesion in the Pseudomonas syringae species complex.</title>
        <authorList>
            <person name="Dillon M."/>
            <person name="Thakur S."/>
            <person name="Almeida R.N.D."/>
            <person name="Weir B.S."/>
            <person name="Guttman D.S."/>
        </authorList>
    </citation>
    <scope>NUCLEOTIDE SEQUENCE [LARGE SCALE GENOMIC DNA]</scope>
    <source>
        <strain evidence="6 7">ICMP 8902</strain>
    </source>
</reference>
<dbReference type="InterPro" id="IPR036388">
    <property type="entry name" value="WH-like_DNA-bd_sf"/>
</dbReference>
<feature type="domain" description="HTH iclR-type" evidence="4">
    <location>
        <begin position="15"/>
        <end position="76"/>
    </location>
</feature>
<sequence>MDNIMTSAESDRGGVGVIARAAAILRTLEDEPTGLSLGAIAKKSGLPRSTVQRMVDALAQEELLEVHGPGGVCLGPALMRLASHSHIDITQKARPYLEELSRVTGETAVLIGASGAEVLILHSVVSPNALRVAPVAGNFLSIYATAGGKILLSAMREDAMLSMLGSELERLTPKTPTLAQLLVQLEKIKQDGFAFDFDEHTLGVGAIAVGLQTPQGQYAIDVVGPVWRMEESIDSIKVALISCQQDLINAMRSIA</sequence>